<organism evidence="1 2">
    <name type="scientific">Mycobacterium tuberculosis</name>
    <dbReference type="NCBI Taxonomy" id="1773"/>
    <lineage>
        <taxon>Bacteria</taxon>
        <taxon>Bacillati</taxon>
        <taxon>Actinomycetota</taxon>
        <taxon>Actinomycetes</taxon>
        <taxon>Mycobacteriales</taxon>
        <taxon>Mycobacteriaceae</taxon>
        <taxon>Mycobacterium</taxon>
        <taxon>Mycobacterium tuberculosis complex</taxon>
    </lineage>
</organism>
<dbReference type="AlphaFoldDB" id="A0ABD4Q9B5"/>
<comment type="caution">
    <text evidence="1">The sequence shown here is derived from an EMBL/GenBank/DDBJ whole genome shotgun (WGS) entry which is preliminary data.</text>
</comment>
<reference evidence="1 2" key="1">
    <citation type="submission" date="2021-03" db="EMBL/GenBank/DDBJ databases">
        <title>Whole Genome Sequencing of Mycobacterium tuberculosis clinical isolates from Arunachal Pradesh, India.</title>
        <authorList>
            <person name="Singh S."/>
            <person name="Mudliar S.R."/>
            <person name="Kulsum U."/>
            <person name="Rufai S.B."/>
            <person name="Singh P.K."/>
            <person name="Umpo M."/>
            <person name="Nyori M."/>
        </authorList>
    </citation>
    <scope>NUCLEOTIDE SEQUENCE [LARGE SCALE GENOMIC DNA]</scope>
    <source>
        <strain evidence="1 2">OMICS/BPL/0142/20/SP</strain>
    </source>
</reference>
<proteinExistence type="predicted"/>
<gene>
    <name evidence="1" type="ORF">J8J21_20975</name>
</gene>
<dbReference type="Proteomes" id="UP000671119">
    <property type="component" value="Unassembled WGS sequence"/>
</dbReference>
<name>A0ABD4Q9B5_MYCTX</name>
<protein>
    <submittedName>
        <fullName evidence="1">Uncharacterized protein</fullName>
    </submittedName>
</protein>
<accession>A0ABD4Q9B5</accession>
<sequence length="87" mass="8638">MEPKVVTPPKIVAAAVPPVENSKPLHAEPLPVAAPVFTAPSVAAPVQVAAPSVESPDHHADHSGVAGVADRLMASGAARAVIVSPEG</sequence>
<evidence type="ECO:0000313" key="1">
    <source>
        <dbReference type="EMBL" id="MBP0685519.1"/>
    </source>
</evidence>
<dbReference type="EMBL" id="JAGIZI010000209">
    <property type="protein sequence ID" value="MBP0685519.1"/>
    <property type="molecule type" value="Genomic_DNA"/>
</dbReference>
<feature type="non-terminal residue" evidence="1">
    <location>
        <position position="87"/>
    </location>
</feature>
<evidence type="ECO:0000313" key="2">
    <source>
        <dbReference type="Proteomes" id="UP000671119"/>
    </source>
</evidence>